<sequence>MIPSVDPKVSPLDLVRRVWMEIIVQPLTLGLLVLVLASGVSTGIPQSSSKVPAQMPEPHQRHTPSPSFSAATTAMPSGDHLGHQRVTSTLMTGHILTSAHVVTHRDVIQLSIKTENNSKEDK</sequence>
<dbReference type="EMBL" id="JADEXP010000436">
    <property type="protein sequence ID" value="MBE9070452.1"/>
    <property type="molecule type" value="Genomic_DNA"/>
</dbReference>
<comment type="caution">
    <text evidence="3">The sequence shown here is derived from an EMBL/GenBank/DDBJ whole genome shotgun (WGS) entry which is preliminary data.</text>
</comment>
<feature type="region of interest" description="Disordered" evidence="1">
    <location>
        <begin position="45"/>
        <end position="83"/>
    </location>
</feature>
<dbReference type="RefSeq" id="WP_193996314.1">
    <property type="nucleotide sequence ID" value="NZ_JADEXP010000436.1"/>
</dbReference>
<evidence type="ECO:0000313" key="3">
    <source>
        <dbReference type="EMBL" id="MBE9070452.1"/>
    </source>
</evidence>
<accession>A0A928ZZS8</accession>
<organism evidence="3 4">
    <name type="scientific">Leptolyngbya cf. ectocarpi LEGE 11479</name>
    <dbReference type="NCBI Taxonomy" id="1828722"/>
    <lineage>
        <taxon>Bacteria</taxon>
        <taxon>Bacillati</taxon>
        <taxon>Cyanobacteriota</taxon>
        <taxon>Cyanophyceae</taxon>
        <taxon>Leptolyngbyales</taxon>
        <taxon>Leptolyngbyaceae</taxon>
        <taxon>Leptolyngbya group</taxon>
        <taxon>Leptolyngbya</taxon>
    </lineage>
</organism>
<feature type="transmembrane region" description="Helical" evidence="2">
    <location>
        <begin position="22"/>
        <end position="40"/>
    </location>
</feature>
<evidence type="ECO:0000256" key="2">
    <source>
        <dbReference type="SAM" id="Phobius"/>
    </source>
</evidence>
<proteinExistence type="predicted"/>
<dbReference type="Proteomes" id="UP000615026">
    <property type="component" value="Unassembled WGS sequence"/>
</dbReference>
<keyword evidence="4" id="KW-1185">Reference proteome</keyword>
<evidence type="ECO:0000256" key="1">
    <source>
        <dbReference type="SAM" id="MobiDB-lite"/>
    </source>
</evidence>
<evidence type="ECO:0008006" key="5">
    <source>
        <dbReference type="Google" id="ProtNLM"/>
    </source>
</evidence>
<keyword evidence="2" id="KW-0472">Membrane</keyword>
<gene>
    <name evidence="3" type="ORF">IQ260_27795</name>
</gene>
<keyword evidence="2" id="KW-1133">Transmembrane helix</keyword>
<keyword evidence="2" id="KW-0812">Transmembrane</keyword>
<reference evidence="3" key="1">
    <citation type="submission" date="2020-10" db="EMBL/GenBank/DDBJ databases">
        <authorList>
            <person name="Castelo-Branco R."/>
            <person name="Eusebio N."/>
            <person name="Adriana R."/>
            <person name="Vieira A."/>
            <person name="Brugerolle De Fraissinette N."/>
            <person name="Rezende De Castro R."/>
            <person name="Schneider M.P."/>
            <person name="Vasconcelos V."/>
            <person name="Leao P.N."/>
        </authorList>
    </citation>
    <scope>NUCLEOTIDE SEQUENCE</scope>
    <source>
        <strain evidence="3">LEGE 11479</strain>
    </source>
</reference>
<feature type="compositionally biased region" description="Polar residues" evidence="1">
    <location>
        <begin position="63"/>
        <end position="75"/>
    </location>
</feature>
<name>A0A928ZZS8_LEPEC</name>
<protein>
    <recommendedName>
        <fullName evidence="5">Serine protease</fullName>
    </recommendedName>
</protein>
<dbReference type="AlphaFoldDB" id="A0A928ZZS8"/>
<evidence type="ECO:0000313" key="4">
    <source>
        <dbReference type="Proteomes" id="UP000615026"/>
    </source>
</evidence>